<evidence type="ECO:0000256" key="2">
    <source>
        <dbReference type="ARBA" id="ARBA00023010"/>
    </source>
</evidence>
<feature type="coiled-coil region" evidence="3">
    <location>
        <begin position="314"/>
        <end position="386"/>
    </location>
</feature>
<dbReference type="PANTHER" id="PTHR30612">
    <property type="entry name" value="SECA INNER MEMBRANE COMPONENT OF SEC PROTEIN SECRETION SYSTEM"/>
    <property type="match status" value="1"/>
</dbReference>
<sequence length="2726" mass="317733">MISEDSNYEETKINNEGNEDKNHQDILGIKQKSSQQSRSYFQKPQMQIQKENLQEVIPSLISTQVATQKIREQLESKLELDLECESLIQSQIQGTQDDIEIFQKKNQQNNLLQIKDTLVEQAEKFAQELKNKLKTEILKNQKLQQQLESQLNELLNELELTDAKLITEEIEDFSYLIQRQISRNQINMAYGSKIRLNKLNEAQVKYKALLELEGQILLDQNQVKQQQFDVELNVLPQELNLEDESYIQSQVKLNQNQSQQQLLKKQLNDLLQELDLEDESQIQSQIKLYQNQVQLQQFEEKLNVLPQKLDLEDESQIQSQVKLYQNQVKQQQSEEKLKVLQQKLDLEDESLIQSKVKLYQIENFQNQNLLKNANISKIRLQKLKEAQRIQILLNNKSNENQIEQPQPKNSNNSHIKLKENEFQNSDLPQNQPFDVIKQYKLSDLRKDISLIPESSEKYLLEMIEICLNIYKQVDTPQTDPGNSQLLTQKEKIEKRLIIEDQITPEISLHLQNIQQNIDQDNFKGIIDETDMLIKKVRPLNINEMKRLIHEVDKAAQVVEGQDIIIFLGVTGVGKSTTIHFLAGSEMAEQKIQIQEGVFNNQIVPVKIKNKTLQKIKVGFSAATSETRFITPVNIKFKDLNMASSDSIILCDSPGFDDISGPEVDIANGLGIVKVIKKCRSVRPIILLSFEGQGDIGQGIKQLAHILIGFVDNIQDKLSSLSYLFSKYPKDYNINSELINIKNIIDQITEEKSDEAFVILIDDMIEKTKKSRNIIDPLKGNPTEILNNLMKQEGIQDPSQVFKFSITNNSYSAITNYIFKTKQIIISALSRSEYELINFKLDELKFLIDILNLESTKKVYEDCVNYIQEAVKKDYENVTEQLNQQIQNNKKLDTNYLKEYQEFFQKFSKIQSLRNNHLSANFSTANELIDELKLVVKKLAQVFDQENIIQTPVLVNLDNIKLISEYFPEVKQQYNEVCQKISKQIEDVFSNSILALKNKNFDDLAQTICKITQYMKQFKYHLDNQPINNQLEKVKYQFKMSIDQAVQDVNKILKLQSLNGEDINIINEQILVIEKAEKNLLLDQLINMDYVKIQKNNLFENLFEKFLKISKKIEEILKKQPDQAFLQLKDYMNEMEQFRKIKGIERRTADIYHKTIQELRQQIKRDVLQLLSDFQYDKKKVDFQKIDHCLNLLKCTQYNGAYDQTKEHISQKLLNYSQFEIIQKLREIDLSQRSYGNFSVASELIKELEAFKFFEEYNPILTELRVKACSMFKESVQAVFTQVKEFINATTSQRDVKEDLFIRLDGSKIEDYLNYISAASQNIWTRDDANTLLGQLKEFLAFQKESKNQQIVNHYETIIDLNEQNEKQKTQSALQLASLIKETISLQKYEKISQLIQPKQLIEDLKNRMQQYYIELSHDMSQPTINKQKQAKYINISKLLSHSDNQFGENKFFNLCLSMQNALNDEFKDNYKKILQAIEKKDFVAVKTELMQLNDNPVNQKAMNQIKAQLQYQTETLLEQAKLDALSLGNQIDKDIIMMIIENIELIKKSKSSFKEYLEKNFLEAIDQEIERIISEIDKKISQFLGSITVLLKQSDFFEVEEKREYIFQIQSLLISYSKDNVNKEKLNQLQSDLEKKVEEITAINYDEEKDFVFHPPKQILEKLSKISTRNLKYTVCYTNLQQILVGKVRQLILNYQSSDSSQQSQQVIKVEALINSLPQELKQIFKDQFDTFKLPNEQRMQIFENQFNELKSCEDLERKKVFLEECKMQKILNSFGDRMRKLVYEEFQSILSKFYEDMENGKPLDGVKKAIKLLEYNKHFENDEKIKAKCEEVQQIQGVLIQIFNESTQKHGINYVIEHIRGDEIDKKKLKELYDQFEKEYQEIVFQNLVLVVKNEQQYNQIIEQLVTNAKMKTNKKPHSGQVISIFCLLGIGYIKDNFYNNLVQLGIGEGKSIILAVASIIFALYDIDVYCACQTEYLSQRNYNNFLSLFNTFGVTPNIKYGIFNKICEEIINENQQICDLVVNYISNGFPERSQGNDKDIKRKPKILLIDEVDVFFSQDFYGKLYNPIARLQDQGILNLAQFIWKQRNNHLSLKQVKETECYKQCINKFKNLNGIIDESIKDMISDSKNFEHKYIVQKRQIGYLEQDDISFDINYGYKTLFAYFYEQEQNRVTESKVKQNTFISIKCGSFSYSEIPFKFDCIVGVTGTLDTLSESETKIVQKIYNITKFTYIPSVFGGNYHKFDEKSDMHVENEDNYFKVIRQEIDKNLNRNCSDKNLRSVLVFFDSKQKLNNFYQSPQMADIKMDIKIITEEVSTNIDKKEELIKKATISGQVTLLTASFGYGTDFNCFDQKVLNGGGVHVILTFYSSKKSQEVQIIGRSARQGQTGSYSFVLLDQDLQKIIGPGYEKALNDMRDSDNFYQKLNEYRKKREDQEYDNKNKFIEKIKKDHYEGQKFVSAMLDQNEAFIKVFLANKNKGTNDIPNVIRILCLIDGTASMGPLLNKAKTTVSEIFERSCLIIKNTKINIPEDCFQLQFAVYRDYDQKEGVLQASPWESKANNLCQFLETVEPKGGQDYEEAVEIGLQHANQENQNQEIAAIIILADAPSKSMSSIQSYREKYGGESYWKTTKYSEITDYKKEMQKLKDTNIPIHSFYLDERAKSNFEEISEFTNGKCEGFNIDSNDASDKLIKIIVEPILQNVGKQNGLGDDLYKQYLKLYDKSYK</sequence>
<evidence type="ECO:0000259" key="5">
    <source>
        <dbReference type="PROSITE" id="PS50234"/>
    </source>
</evidence>
<proteinExistence type="predicted"/>
<keyword evidence="7" id="KW-0347">Helicase</keyword>
<dbReference type="Proteomes" id="UP000009168">
    <property type="component" value="Unassembled WGS sequence"/>
</dbReference>
<feature type="region of interest" description="Disordered" evidence="4">
    <location>
        <begin position="1"/>
        <end position="24"/>
    </location>
</feature>
<evidence type="ECO:0000259" key="6">
    <source>
        <dbReference type="PROSITE" id="PS51196"/>
    </source>
</evidence>
<dbReference type="eggNOG" id="ENOG502RZNF">
    <property type="taxonomic scope" value="Eukaryota"/>
</dbReference>
<dbReference type="SUPFAM" id="SSF53300">
    <property type="entry name" value="vWA-like"/>
    <property type="match status" value="1"/>
</dbReference>
<dbReference type="InterPro" id="IPR036465">
    <property type="entry name" value="vWFA_dom_sf"/>
</dbReference>
<keyword evidence="1" id="KW-0653">Protein transport</keyword>
<evidence type="ECO:0000313" key="7">
    <source>
        <dbReference type="EMBL" id="EAR88867.2"/>
    </source>
</evidence>
<protein>
    <submittedName>
        <fullName evidence="7">Helicase carboxy-terminal domain protein</fullName>
    </submittedName>
</protein>
<evidence type="ECO:0000256" key="3">
    <source>
        <dbReference type="SAM" id="Coils"/>
    </source>
</evidence>
<keyword evidence="7" id="KW-0378">Hydrolase</keyword>
<feature type="coiled-coil region" evidence="3">
    <location>
        <begin position="119"/>
        <end position="171"/>
    </location>
</feature>
<feature type="coiled-coil region" evidence="3">
    <location>
        <begin position="867"/>
        <end position="894"/>
    </location>
</feature>
<keyword evidence="2" id="KW-0811">Translocation</keyword>
<dbReference type="GeneID" id="7826087"/>
<feature type="coiled-coil region" evidence="3">
    <location>
        <begin position="1860"/>
        <end position="1887"/>
    </location>
</feature>
<evidence type="ECO:0000256" key="1">
    <source>
        <dbReference type="ARBA" id="ARBA00022927"/>
    </source>
</evidence>
<dbReference type="GO" id="GO:0005524">
    <property type="term" value="F:ATP binding"/>
    <property type="evidence" value="ECO:0007669"/>
    <property type="project" value="InterPro"/>
</dbReference>
<dbReference type="GO" id="GO:0006605">
    <property type="term" value="P:protein targeting"/>
    <property type="evidence" value="ECO:0007669"/>
    <property type="project" value="InterPro"/>
</dbReference>
<feature type="domain" description="VWFA" evidence="5">
    <location>
        <begin position="2489"/>
        <end position="2699"/>
    </location>
</feature>
<dbReference type="Gene3D" id="3.40.50.300">
    <property type="entry name" value="P-loop containing nucleotide triphosphate hydrolases"/>
    <property type="match status" value="3"/>
</dbReference>
<keyword evidence="8" id="KW-1185">Reference proteome</keyword>
<dbReference type="Pfam" id="PF07517">
    <property type="entry name" value="SecA_DEAD"/>
    <property type="match status" value="1"/>
</dbReference>
<dbReference type="OrthoDB" id="2386367at2759"/>
<dbReference type="SUPFAM" id="SSF52540">
    <property type="entry name" value="P-loop containing nucleoside triphosphate hydrolases"/>
    <property type="match status" value="4"/>
</dbReference>
<dbReference type="InParanoid" id="Q22U20"/>
<dbReference type="GO" id="GO:0017038">
    <property type="term" value="P:protein import"/>
    <property type="evidence" value="ECO:0007669"/>
    <property type="project" value="InterPro"/>
</dbReference>
<name>Q22U20_TETTS</name>
<dbReference type="InterPro" id="IPR027417">
    <property type="entry name" value="P-loop_NTPase"/>
</dbReference>
<evidence type="ECO:0000313" key="8">
    <source>
        <dbReference type="Proteomes" id="UP000009168"/>
    </source>
</evidence>
<dbReference type="InterPro" id="IPR014018">
    <property type="entry name" value="SecA_motor_DEAD"/>
</dbReference>
<evidence type="ECO:0000256" key="4">
    <source>
        <dbReference type="SAM" id="MobiDB-lite"/>
    </source>
</evidence>
<feature type="domain" description="SecA family profile" evidence="6">
    <location>
        <begin position="1808"/>
        <end position="2425"/>
    </location>
</feature>
<keyword evidence="3" id="KW-0175">Coiled coil</keyword>
<dbReference type="InterPro" id="IPR011115">
    <property type="entry name" value="SecA_DEAD"/>
</dbReference>
<dbReference type="PROSITE" id="PS50234">
    <property type="entry name" value="VWFA"/>
    <property type="match status" value="1"/>
</dbReference>
<dbReference type="InterPro" id="IPR002035">
    <property type="entry name" value="VWF_A"/>
</dbReference>
<gene>
    <name evidence="7" type="ORF">TTHERM_00263630</name>
</gene>
<keyword evidence="1" id="KW-0813">Transport</keyword>
<accession>Q22U20</accession>
<dbReference type="EMBL" id="GG662830">
    <property type="protein sequence ID" value="EAR88867.2"/>
    <property type="molecule type" value="Genomic_DNA"/>
</dbReference>
<keyword evidence="7" id="KW-0067">ATP-binding</keyword>
<organism evidence="7 8">
    <name type="scientific">Tetrahymena thermophila (strain SB210)</name>
    <dbReference type="NCBI Taxonomy" id="312017"/>
    <lineage>
        <taxon>Eukaryota</taxon>
        <taxon>Sar</taxon>
        <taxon>Alveolata</taxon>
        <taxon>Ciliophora</taxon>
        <taxon>Intramacronucleata</taxon>
        <taxon>Oligohymenophorea</taxon>
        <taxon>Hymenostomatida</taxon>
        <taxon>Tetrahymenina</taxon>
        <taxon>Tetrahymenidae</taxon>
        <taxon>Tetrahymena</taxon>
    </lineage>
</organism>
<dbReference type="GO" id="GO:0016020">
    <property type="term" value="C:membrane"/>
    <property type="evidence" value="ECO:0007669"/>
    <property type="project" value="InterPro"/>
</dbReference>
<dbReference type="Gene3D" id="3.40.50.410">
    <property type="entry name" value="von Willebrand factor, type A domain"/>
    <property type="match status" value="1"/>
</dbReference>
<dbReference type="GO" id="GO:0004386">
    <property type="term" value="F:helicase activity"/>
    <property type="evidence" value="ECO:0007669"/>
    <property type="project" value="UniProtKB-KW"/>
</dbReference>
<dbReference type="InterPro" id="IPR000185">
    <property type="entry name" value="SecA"/>
</dbReference>
<dbReference type="GO" id="GO:0006886">
    <property type="term" value="P:intracellular protein transport"/>
    <property type="evidence" value="ECO:0007669"/>
    <property type="project" value="InterPro"/>
</dbReference>
<dbReference type="KEGG" id="tet:TTHERM_00263630"/>
<dbReference type="HOGENOM" id="CLU_000298_0_0_1"/>
<dbReference type="PROSITE" id="PS51196">
    <property type="entry name" value="SECA_MOTOR_DEAD"/>
    <property type="match status" value="1"/>
</dbReference>
<dbReference type="PANTHER" id="PTHR30612:SF0">
    <property type="entry name" value="CHLOROPLAST PROTEIN-TRANSPORTING ATPASE"/>
    <property type="match status" value="1"/>
</dbReference>
<reference evidence="8" key="1">
    <citation type="journal article" date="2006" name="PLoS Biol.">
        <title>Macronuclear genome sequence of the ciliate Tetrahymena thermophila, a model eukaryote.</title>
        <authorList>
            <person name="Eisen J.A."/>
            <person name="Coyne R.S."/>
            <person name="Wu M."/>
            <person name="Wu D."/>
            <person name="Thiagarajan M."/>
            <person name="Wortman J.R."/>
            <person name="Badger J.H."/>
            <person name="Ren Q."/>
            <person name="Amedeo P."/>
            <person name="Jones K.M."/>
            <person name="Tallon L.J."/>
            <person name="Delcher A.L."/>
            <person name="Salzberg S.L."/>
            <person name="Silva J.C."/>
            <person name="Haas B.J."/>
            <person name="Majoros W.H."/>
            <person name="Farzad M."/>
            <person name="Carlton J.M."/>
            <person name="Smith R.K. Jr."/>
            <person name="Garg J."/>
            <person name="Pearlman R.E."/>
            <person name="Karrer K.M."/>
            <person name="Sun L."/>
            <person name="Manning G."/>
            <person name="Elde N.C."/>
            <person name="Turkewitz A.P."/>
            <person name="Asai D.J."/>
            <person name="Wilkes D.E."/>
            <person name="Wang Y."/>
            <person name="Cai H."/>
            <person name="Collins K."/>
            <person name="Stewart B.A."/>
            <person name="Lee S.R."/>
            <person name="Wilamowska K."/>
            <person name="Weinberg Z."/>
            <person name="Ruzzo W.L."/>
            <person name="Wloga D."/>
            <person name="Gaertig J."/>
            <person name="Frankel J."/>
            <person name="Tsao C.-C."/>
            <person name="Gorovsky M.A."/>
            <person name="Keeling P.J."/>
            <person name="Waller R.F."/>
            <person name="Patron N.J."/>
            <person name="Cherry J.M."/>
            <person name="Stover N.A."/>
            <person name="Krieger C.J."/>
            <person name="del Toro C."/>
            <person name="Ryder H.F."/>
            <person name="Williamson S.C."/>
            <person name="Barbeau R.A."/>
            <person name="Hamilton E.P."/>
            <person name="Orias E."/>
        </authorList>
    </citation>
    <scope>NUCLEOTIDE SEQUENCE [LARGE SCALE GENOMIC DNA]</scope>
    <source>
        <strain evidence="8">SB210</strain>
    </source>
</reference>
<feature type="compositionally biased region" description="Basic and acidic residues" evidence="4">
    <location>
        <begin position="9"/>
        <end position="24"/>
    </location>
</feature>
<dbReference type="RefSeq" id="XP_001009112.2">
    <property type="nucleotide sequence ID" value="XM_001009112.2"/>
</dbReference>
<keyword evidence="7" id="KW-0547">Nucleotide-binding</keyword>